<keyword evidence="3" id="KW-0378">Hydrolase</keyword>
<dbReference type="InterPro" id="IPR051929">
    <property type="entry name" value="VirAsm_ModProt"/>
</dbReference>
<dbReference type="InterPro" id="IPR037518">
    <property type="entry name" value="MPN"/>
</dbReference>
<keyword evidence="8" id="KW-1185">Reference proteome</keyword>
<dbReference type="Proteomes" id="UP001222770">
    <property type="component" value="Unassembled WGS sequence"/>
</dbReference>
<dbReference type="SMART" id="SM00232">
    <property type="entry name" value="JAB_MPN"/>
    <property type="match status" value="1"/>
</dbReference>
<evidence type="ECO:0000256" key="5">
    <source>
        <dbReference type="ARBA" id="ARBA00023049"/>
    </source>
</evidence>
<dbReference type="Gene3D" id="3.40.140.10">
    <property type="entry name" value="Cytidine Deaminase, domain 2"/>
    <property type="match status" value="1"/>
</dbReference>
<evidence type="ECO:0000256" key="4">
    <source>
        <dbReference type="ARBA" id="ARBA00022833"/>
    </source>
</evidence>
<keyword evidence="1" id="KW-0645">Protease</keyword>
<keyword evidence="4" id="KW-0862">Zinc</keyword>
<protein>
    <submittedName>
        <fullName evidence="7">M67 family metallopeptidase</fullName>
    </submittedName>
</protein>
<evidence type="ECO:0000313" key="8">
    <source>
        <dbReference type="Proteomes" id="UP001222770"/>
    </source>
</evidence>
<evidence type="ECO:0000256" key="2">
    <source>
        <dbReference type="ARBA" id="ARBA00022723"/>
    </source>
</evidence>
<keyword evidence="5" id="KW-0482">Metalloprotease</keyword>
<dbReference type="Pfam" id="PF14464">
    <property type="entry name" value="Prok-JAB"/>
    <property type="match status" value="1"/>
</dbReference>
<keyword evidence="2" id="KW-0479">Metal-binding</keyword>
<dbReference type="RefSeq" id="WP_277278697.1">
    <property type="nucleotide sequence ID" value="NZ_JAROCY010000012.1"/>
</dbReference>
<evidence type="ECO:0000259" key="6">
    <source>
        <dbReference type="PROSITE" id="PS50249"/>
    </source>
</evidence>
<proteinExistence type="predicted"/>
<comment type="caution">
    <text evidence="7">The sequence shown here is derived from an EMBL/GenBank/DDBJ whole genome shotgun (WGS) entry which is preliminary data.</text>
</comment>
<feature type="domain" description="MPN" evidence="6">
    <location>
        <begin position="3"/>
        <end position="131"/>
    </location>
</feature>
<evidence type="ECO:0000313" key="7">
    <source>
        <dbReference type="EMBL" id="MDF8334228.1"/>
    </source>
</evidence>
<evidence type="ECO:0000256" key="1">
    <source>
        <dbReference type="ARBA" id="ARBA00022670"/>
    </source>
</evidence>
<reference evidence="7 8" key="1">
    <citation type="submission" date="2023-03" db="EMBL/GenBank/DDBJ databases">
        <title>Novosphingobium cyanobacteriorum sp. nov., isolated from a eutrophic reservoir during the Microcystis bloom period.</title>
        <authorList>
            <person name="Kang M."/>
            <person name="Le V."/>
            <person name="Ko S.-R."/>
            <person name="Lee S.-A."/>
            <person name="Ahn C.-Y."/>
        </authorList>
    </citation>
    <scope>NUCLEOTIDE SEQUENCE [LARGE SCALE GENOMIC DNA]</scope>
    <source>
        <strain evidence="7 8">HBC54</strain>
    </source>
</reference>
<sequence length="131" mass="14043">MDIVIDAAAHDAILRSVKESHPDEACGLLLGSSGLIQVALNAANVHPEPARHFEIDPVALVAAHRDARAGGPEVLGYYHSHPNGLARPSETDLRDAAHDGRIWLIVAHESVTAWKDTPSGFEPLSYTLQEG</sequence>
<dbReference type="InterPro" id="IPR028090">
    <property type="entry name" value="JAB_dom_prok"/>
</dbReference>
<dbReference type="EMBL" id="JAROCY010000012">
    <property type="protein sequence ID" value="MDF8334228.1"/>
    <property type="molecule type" value="Genomic_DNA"/>
</dbReference>
<dbReference type="InterPro" id="IPR000555">
    <property type="entry name" value="JAMM/MPN+_dom"/>
</dbReference>
<organism evidence="7 8">
    <name type="scientific">Novosphingobium cyanobacteriorum</name>
    <dbReference type="NCBI Taxonomy" id="3024215"/>
    <lineage>
        <taxon>Bacteria</taxon>
        <taxon>Pseudomonadati</taxon>
        <taxon>Pseudomonadota</taxon>
        <taxon>Alphaproteobacteria</taxon>
        <taxon>Sphingomonadales</taxon>
        <taxon>Sphingomonadaceae</taxon>
        <taxon>Novosphingobium</taxon>
    </lineage>
</organism>
<dbReference type="PANTHER" id="PTHR34858">
    <property type="entry name" value="CYSO-CYSTEINE PEPTIDASE"/>
    <property type="match status" value="1"/>
</dbReference>
<evidence type="ECO:0000256" key="3">
    <source>
        <dbReference type="ARBA" id="ARBA00022801"/>
    </source>
</evidence>
<dbReference type="CDD" id="cd08070">
    <property type="entry name" value="MPN_like"/>
    <property type="match status" value="1"/>
</dbReference>
<gene>
    <name evidence="7" type="ORF">POM99_13520</name>
</gene>
<dbReference type="SUPFAM" id="SSF102712">
    <property type="entry name" value="JAB1/MPN domain"/>
    <property type="match status" value="1"/>
</dbReference>
<name>A0ABT6CJX9_9SPHN</name>
<dbReference type="PROSITE" id="PS50249">
    <property type="entry name" value="MPN"/>
    <property type="match status" value="1"/>
</dbReference>
<dbReference type="PANTHER" id="PTHR34858:SF1">
    <property type="entry name" value="CYSO-CYSTEINE PEPTIDASE"/>
    <property type="match status" value="1"/>
</dbReference>
<accession>A0ABT6CJX9</accession>